<comment type="domain">
    <text evidence="5">Contains a C-terminal catalytic domain, and an N-terminal region which modulates catalytic activity.</text>
</comment>
<evidence type="ECO:0000256" key="6">
    <source>
        <dbReference type="PROSITE-ProRule" id="PRU00050"/>
    </source>
</evidence>
<comment type="catalytic activity">
    <reaction evidence="4 5">
        <text>[protein]-L-glutamate 5-O-methyl ester + H2O = L-glutamyl-[protein] + methanol + H(+)</text>
        <dbReference type="Rhea" id="RHEA:23236"/>
        <dbReference type="Rhea" id="RHEA-COMP:10208"/>
        <dbReference type="Rhea" id="RHEA-COMP:10311"/>
        <dbReference type="ChEBI" id="CHEBI:15377"/>
        <dbReference type="ChEBI" id="CHEBI:15378"/>
        <dbReference type="ChEBI" id="CHEBI:17790"/>
        <dbReference type="ChEBI" id="CHEBI:29973"/>
        <dbReference type="ChEBI" id="CHEBI:82795"/>
        <dbReference type="EC" id="3.1.1.61"/>
    </reaction>
</comment>
<evidence type="ECO:0000256" key="4">
    <source>
        <dbReference type="ARBA" id="ARBA00048267"/>
    </source>
</evidence>
<feature type="active site" evidence="5 6">
    <location>
        <position position="296"/>
    </location>
</feature>
<dbReference type="GO" id="GO:0008984">
    <property type="term" value="F:protein-glutamate methylesterase activity"/>
    <property type="evidence" value="ECO:0007669"/>
    <property type="project" value="UniProtKB-UniRule"/>
</dbReference>
<dbReference type="STRING" id="1781255.BH720_00610"/>
<reference evidence="10" key="1">
    <citation type="submission" date="2016-09" db="EMBL/GenBank/DDBJ databases">
        <title>Draft genome of thermotolerant cyanobacterium Desertifilum sp. strain IPPAS B-1220.</title>
        <authorList>
            <person name="Sinetova M.A."/>
            <person name="Bolakhan K."/>
            <person name="Zayadan B.K."/>
            <person name="Mironov K.S."/>
            <person name="Ustinova V."/>
            <person name="Kupriyanova E.V."/>
            <person name="Sidorov R.A."/>
            <person name="Skrypnik A.N."/>
            <person name="Gogoleva N.E."/>
            <person name="Gogolev Y.V."/>
            <person name="Los D.A."/>
        </authorList>
    </citation>
    <scope>NUCLEOTIDE SEQUENCE [LARGE SCALE GENOMIC DNA]</scope>
    <source>
        <strain evidence="10">IPPAS B-1220</strain>
    </source>
</reference>
<comment type="subcellular location">
    <subcellularLocation>
        <location evidence="5">Cytoplasm</location>
    </subcellularLocation>
</comment>
<evidence type="ECO:0000256" key="2">
    <source>
        <dbReference type="ARBA" id="ARBA00022500"/>
    </source>
</evidence>
<feature type="modified residue" description="4-aspartylphosphate" evidence="5 7">
    <location>
        <position position="55"/>
    </location>
</feature>
<dbReference type="NCBIfam" id="NF009206">
    <property type="entry name" value="PRK12555.1"/>
    <property type="match status" value="1"/>
</dbReference>
<dbReference type="Pfam" id="PF00072">
    <property type="entry name" value="Response_reg"/>
    <property type="match status" value="1"/>
</dbReference>
<dbReference type="NCBIfam" id="NF001965">
    <property type="entry name" value="PRK00742.1"/>
    <property type="match status" value="1"/>
</dbReference>
<keyword evidence="3 5" id="KW-0378">Hydrolase</keyword>
<evidence type="ECO:0000313" key="10">
    <source>
        <dbReference type="EMBL" id="OEJ77211.1"/>
    </source>
</evidence>
<dbReference type="SMART" id="SM00448">
    <property type="entry name" value="REC"/>
    <property type="match status" value="1"/>
</dbReference>
<evidence type="ECO:0000256" key="5">
    <source>
        <dbReference type="HAMAP-Rule" id="MF_00099"/>
    </source>
</evidence>
<evidence type="ECO:0000256" key="1">
    <source>
        <dbReference type="ARBA" id="ARBA00022490"/>
    </source>
</evidence>
<dbReference type="PROSITE" id="PS50110">
    <property type="entry name" value="RESPONSE_REGULATORY"/>
    <property type="match status" value="1"/>
</dbReference>
<feature type="active site" evidence="5 6">
    <location>
        <position position="203"/>
    </location>
</feature>
<dbReference type="GO" id="GO:0006935">
    <property type="term" value="P:chemotaxis"/>
    <property type="evidence" value="ECO:0007669"/>
    <property type="project" value="UniProtKB-UniRule"/>
</dbReference>
<dbReference type="PIRSF" id="PIRSF000876">
    <property type="entry name" value="RR_chemtxs_CheB"/>
    <property type="match status" value="1"/>
</dbReference>
<dbReference type="GO" id="GO:0005737">
    <property type="term" value="C:cytoplasm"/>
    <property type="evidence" value="ECO:0007669"/>
    <property type="project" value="UniProtKB-SubCell"/>
</dbReference>
<protein>
    <recommendedName>
        <fullName evidence="5">Protein-glutamate methylesterase/protein-glutamine glutaminase</fullName>
        <ecNumber evidence="5">3.1.1.61</ecNumber>
        <ecNumber evidence="5">3.5.1.44</ecNumber>
    </recommendedName>
</protein>
<comment type="catalytic activity">
    <reaction evidence="5">
        <text>L-glutaminyl-[protein] + H2O = L-glutamyl-[protein] + NH4(+)</text>
        <dbReference type="Rhea" id="RHEA:16441"/>
        <dbReference type="Rhea" id="RHEA-COMP:10207"/>
        <dbReference type="Rhea" id="RHEA-COMP:10208"/>
        <dbReference type="ChEBI" id="CHEBI:15377"/>
        <dbReference type="ChEBI" id="CHEBI:28938"/>
        <dbReference type="ChEBI" id="CHEBI:29973"/>
        <dbReference type="ChEBI" id="CHEBI:30011"/>
        <dbReference type="EC" id="3.5.1.44"/>
    </reaction>
</comment>
<proteinExistence type="inferred from homology"/>
<comment type="PTM">
    <text evidence="5">Phosphorylated by CheA. Phosphorylation of the N-terminal regulatory domain activates the methylesterase activity.</text>
</comment>
<dbReference type="SUPFAM" id="SSF52738">
    <property type="entry name" value="Methylesterase CheB, C-terminal domain"/>
    <property type="match status" value="1"/>
</dbReference>
<dbReference type="GO" id="GO:0050568">
    <property type="term" value="F:protein-glutamine glutaminase activity"/>
    <property type="evidence" value="ECO:0007669"/>
    <property type="project" value="UniProtKB-UniRule"/>
</dbReference>
<organism evidence="10">
    <name type="scientific">Desertifilum tharense IPPAS B-1220</name>
    <dbReference type="NCBI Taxonomy" id="1781255"/>
    <lineage>
        <taxon>Bacteria</taxon>
        <taxon>Bacillati</taxon>
        <taxon>Cyanobacteriota</taxon>
        <taxon>Cyanophyceae</taxon>
        <taxon>Desertifilales</taxon>
        <taxon>Desertifilaceae</taxon>
        <taxon>Desertifilum</taxon>
    </lineage>
</organism>
<dbReference type="EC" id="3.1.1.61" evidence="5"/>
<accession>A0A1E5QRF1</accession>
<dbReference type="InterPro" id="IPR000673">
    <property type="entry name" value="Sig_transdc_resp-reg_Me-estase"/>
</dbReference>
<dbReference type="PANTHER" id="PTHR42872:SF6">
    <property type="entry name" value="PROTEIN-GLUTAMATE METHYLESTERASE_PROTEIN-GLUTAMINE GLUTAMINASE"/>
    <property type="match status" value="1"/>
</dbReference>
<dbReference type="OrthoDB" id="9793421at2"/>
<gene>
    <name evidence="5" type="primary">cheB</name>
    <name evidence="10" type="ORF">BH720_00610</name>
</gene>
<feature type="domain" description="CheB-type methylesterase" evidence="9">
    <location>
        <begin position="158"/>
        <end position="354"/>
    </location>
</feature>
<dbReference type="AlphaFoldDB" id="A0A1E5QRF1"/>
<feature type="domain" description="Response regulatory" evidence="8">
    <location>
        <begin position="4"/>
        <end position="122"/>
    </location>
</feature>
<dbReference type="PROSITE" id="PS50122">
    <property type="entry name" value="CHEB"/>
    <property type="match status" value="1"/>
</dbReference>
<dbReference type="RefSeq" id="WP_069965207.1">
    <property type="nucleotide sequence ID" value="NZ_CM124774.1"/>
</dbReference>
<dbReference type="Gene3D" id="3.40.50.180">
    <property type="entry name" value="Methylesterase CheB, C-terminal domain"/>
    <property type="match status" value="1"/>
</dbReference>
<evidence type="ECO:0000256" key="3">
    <source>
        <dbReference type="ARBA" id="ARBA00022801"/>
    </source>
</evidence>
<dbReference type="EC" id="3.5.1.44" evidence="5"/>
<dbReference type="InterPro" id="IPR035909">
    <property type="entry name" value="CheB_C"/>
</dbReference>
<dbReference type="CDD" id="cd16432">
    <property type="entry name" value="CheB_Rec"/>
    <property type="match status" value="1"/>
</dbReference>
<dbReference type="InterPro" id="IPR011006">
    <property type="entry name" value="CheY-like_superfamily"/>
</dbReference>
<evidence type="ECO:0000256" key="7">
    <source>
        <dbReference type="PROSITE-ProRule" id="PRU00169"/>
    </source>
</evidence>
<dbReference type="InterPro" id="IPR008248">
    <property type="entry name" value="CheB-like"/>
</dbReference>
<comment type="caution">
    <text evidence="10">The sequence shown here is derived from an EMBL/GenBank/DDBJ whole genome shotgun (WGS) entry which is preliminary data.</text>
</comment>
<comment type="similarity">
    <text evidence="5">Belongs to the CheB family.</text>
</comment>
<dbReference type="PANTHER" id="PTHR42872">
    <property type="entry name" value="PROTEIN-GLUTAMATE METHYLESTERASE/PROTEIN-GLUTAMINE GLUTAMINASE"/>
    <property type="match status" value="1"/>
</dbReference>
<name>A0A1E5QRF1_9CYAN</name>
<sequence length="356" mass="38184">MPIRVLLVEDSPIALAILKRILSSSPDIEIVGTARTGKEALALIPQVQPQVICTDLHMPQMDGLELTQEVMATFPKPILVVSASVQDRASENVFKLLQAGAIDVFPKPLAGLAADYEKVKNELISKIKILAGVSVFTQRRRVHQSLFSPPAMTLPPTPPPARRVSYPIKMIAIGASTGGPQALHRILSPLPADFPLPIICVQHISEGFLQGLVDWLEAECQLPVKIAAMGEFPHPQTIYFPPEKRHLELDRQGRFYYSQASPVSGHCPSVTVTFESVASVYGRSSLGILLTGMGRDGAAGLSAIARAGGLTIAQDEQTSVVFGMPREAIALGAAQQVLPIGEIAKTLLGLTKSQLC</sequence>
<keyword evidence="2 5" id="KW-0145">Chemotaxis</keyword>
<dbReference type="Pfam" id="PF01339">
    <property type="entry name" value="CheB_methylest"/>
    <property type="match status" value="1"/>
</dbReference>
<dbReference type="InterPro" id="IPR001789">
    <property type="entry name" value="Sig_transdc_resp-reg_receiver"/>
</dbReference>
<dbReference type="SUPFAM" id="SSF52172">
    <property type="entry name" value="CheY-like"/>
    <property type="match status" value="1"/>
</dbReference>
<evidence type="ECO:0000259" key="8">
    <source>
        <dbReference type="PROSITE" id="PS50110"/>
    </source>
</evidence>
<feature type="active site" evidence="5 6">
    <location>
        <position position="176"/>
    </location>
</feature>
<keyword evidence="1 5" id="KW-0963">Cytoplasm</keyword>
<evidence type="ECO:0000259" key="9">
    <source>
        <dbReference type="PROSITE" id="PS50122"/>
    </source>
</evidence>
<keyword evidence="5 7" id="KW-0597">Phosphoprotein</keyword>
<dbReference type="EMBL" id="MJGC01000010">
    <property type="protein sequence ID" value="OEJ77211.1"/>
    <property type="molecule type" value="Genomic_DNA"/>
</dbReference>
<dbReference type="Gene3D" id="3.40.50.2300">
    <property type="match status" value="1"/>
</dbReference>
<dbReference type="HAMAP" id="MF_00099">
    <property type="entry name" value="CheB_chemtxs"/>
    <property type="match status" value="1"/>
</dbReference>
<comment type="function">
    <text evidence="5">Involved in chemotaxis. Part of a chemotaxis signal transduction system that modulates chemotaxis in response to various stimuli. Catalyzes the demethylation of specific methylglutamate residues introduced into the chemoreceptors (methyl-accepting chemotaxis proteins or MCP) by CheR. Also mediates the irreversible deamidation of specific glutamine residues to glutamic acid.</text>
</comment>
<dbReference type="CDD" id="cd17541">
    <property type="entry name" value="REC_CheB-like"/>
    <property type="match status" value="1"/>
</dbReference>
<dbReference type="GO" id="GO:0000156">
    <property type="term" value="F:phosphorelay response regulator activity"/>
    <property type="evidence" value="ECO:0007669"/>
    <property type="project" value="InterPro"/>
</dbReference>